<name>A0ACC2RC41_9NEOP</name>
<organism evidence="1 2">
    <name type="scientific">Mythimna loreyi</name>
    <dbReference type="NCBI Taxonomy" id="667449"/>
    <lineage>
        <taxon>Eukaryota</taxon>
        <taxon>Metazoa</taxon>
        <taxon>Ecdysozoa</taxon>
        <taxon>Arthropoda</taxon>
        <taxon>Hexapoda</taxon>
        <taxon>Insecta</taxon>
        <taxon>Pterygota</taxon>
        <taxon>Neoptera</taxon>
        <taxon>Endopterygota</taxon>
        <taxon>Lepidoptera</taxon>
        <taxon>Glossata</taxon>
        <taxon>Ditrysia</taxon>
        <taxon>Noctuoidea</taxon>
        <taxon>Noctuidae</taxon>
        <taxon>Noctuinae</taxon>
        <taxon>Hadenini</taxon>
        <taxon>Mythimna</taxon>
    </lineage>
</organism>
<reference evidence="1" key="1">
    <citation type="submission" date="2023-03" db="EMBL/GenBank/DDBJ databases">
        <title>Chromosome-level genomes of two armyworms, Mythimna separata and Mythimna loreyi, provide insights into the biosynthesis and reception of sex pheromones.</title>
        <authorList>
            <person name="Zhao H."/>
        </authorList>
    </citation>
    <scope>NUCLEOTIDE SEQUENCE</scope>
    <source>
        <strain evidence="1">BeijingLab</strain>
    </source>
</reference>
<protein>
    <submittedName>
        <fullName evidence="1">Uncharacterized protein</fullName>
    </submittedName>
</protein>
<gene>
    <name evidence="1" type="ORF">PYW08_000310</name>
</gene>
<comment type="caution">
    <text evidence="1">The sequence shown here is derived from an EMBL/GenBank/DDBJ whole genome shotgun (WGS) entry which is preliminary data.</text>
</comment>
<accession>A0ACC2RC41</accession>
<evidence type="ECO:0000313" key="2">
    <source>
        <dbReference type="Proteomes" id="UP001231649"/>
    </source>
</evidence>
<sequence length="201" mass="22980">MVACNVMNSQHDKLILQVLIPSILLLCISINHYNVVKAQGTKNICVAADETIRAKRKRCLLRPDTGPCRADILAFYYDGKQQKCYKFFYGGCQGNGNNFRTRRECLEQCHLTPGTLSFHRPYFCNLAFDYGNCFGQYNRWAWDPIFEVCKQRLYSGCGGNQNNFESKIECMATCLDKPNNTMNAAHLQLTTCIPFTLPEFN</sequence>
<evidence type="ECO:0000313" key="1">
    <source>
        <dbReference type="EMBL" id="KAJ8737715.1"/>
    </source>
</evidence>
<dbReference type="Proteomes" id="UP001231649">
    <property type="component" value="Chromosome 1"/>
</dbReference>
<keyword evidence="2" id="KW-1185">Reference proteome</keyword>
<proteinExistence type="predicted"/>
<dbReference type="EMBL" id="CM056777">
    <property type="protein sequence ID" value="KAJ8737715.1"/>
    <property type="molecule type" value="Genomic_DNA"/>
</dbReference>